<dbReference type="PANTHER" id="PTHR46268">
    <property type="entry name" value="STRESS RESPONSE PROTEIN NHAX"/>
    <property type="match status" value="1"/>
</dbReference>
<dbReference type="PANTHER" id="PTHR46268:SF6">
    <property type="entry name" value="UNIVERSAL STRESS PROTEIN UP12"/>
    <property type="match status" value="1"/>
</dbReference>
<evidence type="ECO:0000259" key="2">
    <source>
        <dbReference type="Pfam" id="PF00582"/>
    </source>
</evidence>
<dbReference type="Gene3D" id="3.40.50.12370">
    <property type="match status" value="1"/>
</dbReference>
<dbReference type="InterPro" id="IPR006016">
    <property type="entry name" value="UspA"/>
</dbReference>
<dbReference type="Pfam" id="PF00582">
    <property type="entry name" value="Usp"/>
    <property type="match status" value="1"/>
</dbReference>
<dbReference type="SUPFAM" id="SSF52402">
    <property type="entry name" value="Adenine nucleotide alpha hydrolases-like"/>
    <property type="match status" value="2"/>
</dbReference>
<name>A0ABT3PU94_9BACT</name>
<keyword evidence="4" id="KW-1185">Reference proteome</keyword>
<dbReference type="EMBL" id="JAJNDC010000001">
    <property type="protein sequence ID" value="MCW9711403.1"/>
    <property type="molecule type" value="Genomic_DNA"/>
</dbReference>
<dbReference type="RefSeq" id="WP_265786588.1">
    <property type="nucleotide sequence ID" value="NZ_BAABRS010000001.1"/>
</dbReference>
<sequence length="264" mass="29943">MLLNINEILHPTDFSKPAKNAFTYTREIALKVNAKIVVMHSSKLPYAYGSEIKMQEAVYNDEYKDLHIEPTIEFGDTVSNILKFSGDLIVMGSTGKTNMGKVLFGSVSSEILLNSKIPVLIAPTDQPYSTFSHLIFATDYRERDLEILGELTTWAKLFDAEITVLHITPEDNLESSINFRGFKKLAEENIDNPEKINFKLIIDKDFTRGIFSSLNRKKGQLLVMTRTKKTLIQSLLNQDHIQQTVYSKVPLLVLPGEETLDKEK</sequence>
<protein>
    <submittedName>
        <fullName evidence="3">Universal stress protein</fullName>
    </submittedName>
</protein>
<dbReference type="PRINTS" id="PR01438">
    <property type="entry name" value="UNVRSLSTRESS"/>
</dbReference>
<accession>A0ABT3PU94</accession>
<feature type="domain" description="UspA" evidence="2">
    <location>
        <begin position="7"/>
        <end position="122"/>
    </location>
</feature>
<dbReference type="Proteomes" id="UP001207337">
    <property type="component" value="Unassembled WGS sequence"/>
</dbReference>
<comment type="similarity">
    <text evidence="1">Belongs to the universal stress protein A family.</text>
</comment>
<evidence type="ECO:0000256" key="1">
    <source>
        <dbReference type="ARBA" id="ARBA00008791"/>
    </source>
</evidence>
<evidence type="ECO:0000313" key="4">
    <source>
        <dbReference type="Proteomes" id="UP001207337"/>
    </source>
</evidence>
<evidence type="ECO:0000313" key="3">
    <source>
        <dbReference type="EMBL" id="MCW9711403.1"/>
    </source>
</evidence>
<comment type="caution">
    <text evidence="3">The sequence shown here is derived from an EMBL/GenBank/DDBJ whole genome shotgun (WGS) entry which is preliminary data.</text>
</comment>
<gene>
    <name evidence="3" type="ORF">LQ318_00670</name>
</gene>
<proteinExistence type="inferred from homology"/>
<dbReference type="InterPro" id="IPR006015">
    <property type="entry name" value="Universal_stress_UspA"/>
</dbReference>
<reference evidence="3 4" key="1">
    <citation type="submission" date="2021-11" db="EMBL/GenBank/DDBJ databases">
        <title>Aliifidinibius sp. nov., a new bacterium isolated from saline soil.</title>
        <authorList>
            <person name="Galisteo C."/>
            <person name="De La Haba R."/>
            <person name="Sanchez-Porro C."/>
            <person name="Ventosa A."/>
        </authorList>
    </citation>
    <scope>NUCLEOTIDE SEQUENCE [LARGE SCALE GENOMIC DNA]</scope>
    <source>
        <strain evidence="3 4">KACC 190600</strain>
    </source>
</reference>
<dbReference type="CDD" id="cd00293">
    <property type="entry name" value="USP-like"/>
    <property type="match status" value="1"/>
</dbReference>
<organism evidence="3 4">
    <name type="scientific">Fodinibius salicampi</name>
    <dbReference type="NCBI Taxonomy" id="1920655"/>
    <lineage>
        <taxon>Bacteria</taxon>
        <taxon>Pseudomonadati</taxon>
        <taxon>Balneolota</taxon>
        <taxon>Balneolia</taxon>
        <taxon>Balneolales</taxon>
        <taxon>Balneolaceae</taxon>
        <taxon>Fodinibius</taxon>
    </lineage>
</organism>